<dbReference type="EMBL" id="QGMY01000002">
    <property type="protein sequence ID" value="PWR73984.1"/>
    <property type="molecule type" value="Genomic_DNA"/>
</dbReference>
<protein>
    <recommendedName>
        <fullName evidence="3">DUF4258 domain-containing protein</fullName>
    </recommendedName>
</protein>
<gene>
    <name evidence="1" type="ORF">DK846_02125</name>
</gene>
<name>A0A2V2N0U6_9EURY</name>
<evidence type="ECO:0000313" key="1">
    <source>
        <dbReference type="EMBL" id="PWR73984.1"/>
    </source>
</evidence>
<evidence type="ECO:0008006" key="3">
    <source>
        <dbReference type="Google" id="ProtNLM"/>
    </source>
</evidence>
<dbReference type="RefSeq" id="WP_109967263.1">
    <property type="nucleotide sequence ID" value="NZ_CP176093.1"/>
</dbReference>
<keyword evidence="2" id="KW-1185">Reference proteome</keyword>
<comment type="caution">
    <text evidence="1">The sequence shown here is derived from an EMBL/GenBank/DDBJ whole genome shotgun (WGS) entry which is preliminary data.</text>
</comment>
<organism evidence="1 2">
    <name type="scientific">Methanospirillum lacunae</name>
    <dbReference type="NCBI Taxonomy" id="668570"/>
    <lineage>
        <taxon>Archaea</taxon>
        <taxon>Methanobacteriati</taxon>
        <taxon>Methanobacteriota</taxon>
        <taxon>Stenosarchaea group</taxon>
        <taxon>Methanomicrobia</taxon>
        <taxon>Methanomicrobiales</taxon>
        <taxon>Methanospirillaceae</taxon>
        <taxon>Methanospirillum</taxon>
    </lineage>
</organism>
<dbReference type="OrthoDB" id="381971at2157"/>
<dbReference type="AlphaFoldDB" id="A0A2V2N0U6"/>
<reference evidence="1 2" key="1">
    <citation type="submission" date="2018-05" db="EMBL/GenBank/DDBJ databases">
        <title>Draft genome of Methanospirillum lacunae Ki8-1.</title>
        <authorList>
            <person name="Dueholm M.S."/>
            <person name="Nielsen P.H."/>
            <person name="Bakmann L.F."/>
            <person name="Otzen D.E."/>
        </authorList>
    </citation>
    <scope>NUCLEOTIDE SEQUENCE [LARGE SCALE GENOMIC DNA]</scope>
    <source>
        <strain evidence="1 2">Ki8-1</strain>
    </source>
</reference>
<dbReference type="Pfam" id="PF14076">
    <property type="entry name" value="DUF4258"/>
    <property type="match status" value="1"/>
</dbReference>
<dbReference type="InterPro" id="IPR025354">
    <property type="entry name" value="DUF4258"/>
</dbReference>
<evidence type="ECO:0000313" key="2">
    <source>
        <dbReference type="Proteomes" id="UP000245657"/>
    </source>
</evidence>
<proteinExistence type="predicted"/>
<sequence length="111" mass="12821">MDSPSNRSRTLSEVIPDFGFHKITIRRHAFEQMYIRRISEDDIEEIILTGKVIEQYPDDYPLPSYLICGFARARMLHVVAAFNCDAGDIIVITAYEPDDDHFVSGKTRREL</sequence>
<dbReference type="GeneID" id="97549329"/>
<accession>A0A2V2N0U6</accession>
<dbReference type="Proteomes" id="UP000245657">
    <property type="component" value="Unassembled WGS sequence"/>
</dbReference>